<sequence>MPSLGRDLLQTLCAPLEILWGQCKVKDGLQHGKACGDVGQCLLPFLNAISRADSKEAANTLLSPRSTLMTLRDATVRDLKGEKSQGSASLYKRRSTASSKGHQCAFSRERSVWQLLGISPEKLQQKIAGDTDQTSPHALAVLETSSDLTSAPQRFQWCTHVCRRFYPSSAQRKVPNRACTHRKASPTQPRPAAAVGGPGLQAIAQWFKSNSPRLTLLRLLMAMCSISMGQNQGNALVGLIFYSSNNLPQHHLPRSMGEDGRGADVHPLWRSDILVTPEGK</sequence>
<dbReference type="AlphaFoldDB" id="A0AAV9RUK4"/>
<name>A0AAV9RUK4_9TELE</name>
<dbReference type="Proteomes" id="UP001311232">
    <property type="component" value="Unassembled WGS sequence"/>
</dbReference>
<protein>
    <submittedName>
        <fullName evidence="2">Uncharacterized protein</fullName>
    </submittedName>
</protein>
<gene>
    <name evidence="2" type="ORF">CRENBAI_008961</name>
</gene>
<proteinExistence type="predicted"/>
<evidence type="ECO:0000313" key="3">
    <source>
        <dbReference type="Proteomes" id="UP001311232"/>
    </source>
</evidence>
<evidence type="ECO:0000256" key="1">
    <source>
        <dbReference type="SAM" id="MobiDB-lite"/>
    </source>
</evidence>
<feature type="region of interest" description="Disordered" evidence="1">
    <location>
        <begin position="176"/>
        <end position="195"/>
    </location>
</feature>
<comment type="caution">
    <text evidence="2">The sequence shown here is derived from an EMBL/GenBank/DDBJ whole genome shotgun (WGS) entry which is preliminary data.</text>
</comment>
<accession>A0AAV9RUK4</accession>
<evidence type="ECO:0000313" key="2">
    <source>
        <dbReference type="EMBL" id="KAK5612681.1"/>
    </source>
</evidence>
<reference evidence="2 3" key="1">
    <citation type="submission" date="2021-06" db="EMBL/GenBank/DDBJ databases">
        <authorList>
            <person name="Palmer J.M."/>
        </authorList>
    </citation>
    <scope>NUCLEOTIDE SEQUENCE [LARGE SCALE GENOMIC DNA]</scope>
    <source>
        <strain evidence="2 3">MEX-2019</strain>
        <tissue evidence="2">Muscle</tissue>
    </source>
</reference>
<organism evidence="2 3">
    <name type="scientific">Crenichthys baileyi</name>
    <name type="common">White River springfish</name>
    <dbReference type="NCBI Taxonomy" id="28760"/>
    <lineage>
        <taxon>Eukaryota</taxon>
        <taxon>Metazoa</taxon>
        <taxon>Chordata</taxon>
        <taxon>Craniata</taxon>
        <taxon>Vertebrata</taxon>
        <taxon>Euteleostomi</taxon>
        <taxon>Actinopterygii</taxon>
        <taxon>Neopterygii</taxon>
        <taxon>Teleostei</taxon>
        <taxon>Neoteleostei</taxon>
        <taxon>Acanthomorphata</taxon>
        <taxon>Ovalentaria</taxon>
        <taxon>Atherinomorphae</taxon>
        <taxon>Cyprinodontiformes</taxon>
        <taxon>Goodeidae</taxon>
        <taxon>Crenichthys</taxon>
    </lineage>
</organism>
<keyword evidence="3" id="KW-1185">Reference proteome</keyword>
<dbReference type="EMBL" id="JAHHUM010001332">
    <property type="protein sequence ID" value="KAK5612681.1"/>
    <property type="molecule type" value="Genomic_DNA"/>
</dbReference>